<protein>
    <recommendedName>
        <fullName evidence="4">DUF2269 family protein</fullName>
    </recommendedName>
</protein>
<dbReference type="Proteomes" id="UP000476064">
    <property type="component" value="Chromosome"/>
</dbReference>
<evidence type="ECO:0000256" key="1">
    <source>
        <dbReference type="SAM" id="Phobius"/>
    </source>
</evidence>
<organism evidence="2 3">
    <name type="scientific">Paenibacillus lycopersici</name>
    <dbReference type="NCBI Taxonomy" id="2704462"/>
    <lineage>
        <taxon>Bacteria</taxon>
        <taxon>Bacillati</taxon>
        <taxon>Bacillota</taxon>
        <taxon>Bacilli</taxon>
        <taxon>Bacillales</taxon>
        <taxon>Paenibacillaceae</taxon>
        <taxon>Paenibacillus</taxon>
    </lineage>
</organism>
<evidence type="ECO:0000313" key="3">
    <source>
        <dbReference type="Proteomes" id="UP000476064"/>
    </source>
</evidence>
<keyword evidence="3" id="KW-1185">Reference proteome</keyword>
<keyword evidence="1" id="KW-0472">Membrane</keyword>
<dbReference type="EMBL" id="CP048209">
    <property type="protein sequence ID" value="QHT60136.1"/>
    <property type="molecule type" value="Genomic_DNA"/>
</dbReference>
<sequence length="141" mass="15131">MFSFMLFLHVVGAAGLGFYIALPFMAGRASKLDGNGQAGLADGLASANRIAQYFLVLQLLTGGYLMSQADYKVVWMIIVTLLFLAIAAIGGIISKPLKRIAVSIQGGQSASAHIAKVRTLSVVLLIVYLVTIYFMQHPILK</sequence>
<gene>
    <name evidence="2" type="ORF">GXP70_09400</name>
</gene>
<evidence type="ECO:0008006" key="4">
    <source>
        <dbReference type="Google" id="ProtNLM"/>
    </source>
</evidence>
<reference evidence="2 3" key="1">
    <citation type="submission" date="2020-01" db="EMBL/GenBank/DDBJ databases">
        <title>Paenibacillus sp. nov., isolated from tomato rhizosphere.</title>
        <authorList>
            <person name="Weon H.-Y."/>
            <person name="Lee S.A."/>
        </authorList>
    </citation>
    <scope>NUCLEOTIDE SEQUENCE [LARGE SCALE GENOMIC DNA]</scope>
    <source>
        <strain evidence="2 3">12200R-189</strain>
    </source>
</reference>
<feature type="transmembrane region" description="Helical" evidence="1">
    <location>
        <begin position="115"/>
        <end position="135"/>
    </location>
</feature>
<feature type="transmembrane region" description="Helical" evidence="1">
    <location>
        <begin position="73"/>
        <end position="94"/>
    </location>
</feature>
<feature type="transmembrane region" description="Helical" evidence="1">
    <location>
        <begin position="6"/>
        <end position="29"/>
    </location>
</feature>
<dbReference type="KEGG" id="plyc:GXP70_09400"/>
<proteinExistence type="predicted"/>
<dbReference type="AlphaFoldDB" id="A0A6C0FSL0"/>
<evidence type="ECO:0000313" key="2">
    <source>
        <dbReference type="EMBL" id="QHT60136.1"/>
    </source>
</evidence>
<keyword evidence="1" id="KW-1133">Transmembrane helix</keyword>
<dbReference type="RefSeq" id="WP_162356200.1">
    <property type="nucleotide sequence ID" value="NZ_CP048209.1"/>
</dbReference>
<accession>A0A6C0FSL0</accession>
<keyword evidence="1" id="KW-0812">Transmembrane</keyword>
<name>A0A6C0FSL0_9BACL</name>